<feature type="compositionally biased region" description="Basic and acidic residues" evidence="1">
    <location>
        <begin position="1496"/>
        <end position="1509"/>
    </location>
</feature>
<feature type="transmembrane region" description="Helical" evidence="2">
    <location>
        <begin position="1272"/>
        <end position="1292"/>
    </location>
</feature>
<evidence type="ECO:0000313" key="4">
    <source>
        <dbReference type="EMBL" id="MBB6170182.1"/>
    </source>
</evidence>
<feature type="transmembrane region" description="Helical" evidence="2">
    <location>
        <begin position="115"/>
        <end position="132"/>
    </location>
</feature>
<dbReference type="InterPro" id="IPR056997">
    <property type="entry name" value="CBM_AftD"/>
</dbReference>
<organism evidence="4 5">
    <name type="scientific">Nocardiopsis mwathae</name>
    <dbReference type="NCBI Taxonomy" id="1472723"/>
    <lineage>
        <taxon>Bacteria</taxon>
        <taxon>Bacillati</taxon>
        <taxon>Actinomycetota</taxon>
        <taxon>Actinomycetes</taxon>
        <taxon>Streptosporangiales</taxon>
        <taxon>Nocardiopsidaceae</taxon>
        <taxon>Nocardiopsis</taxon>
    </lineage>
</organism>
<feature type="transmembrane region" description="Helical" evidence="2">
    <location>
        <begin position="236"/>
        <end position="256"/>
    </location>
</feature>
<sequence>MTQPGTRAPGEQGGGPGAGARPGDDTSLVRRLKLLGVCMLLSAVAFSLDPARIVGDTKIDLTINPLGFLERALHLWDPSYFGQLQNQAYGYFFPNGPFHALLIALDMPEWMVQRTWMAVLLCAAFVGTVKLAEALGIGTADTRLLAGVAYAMAPRVLTLISYNSAELQPMMLLPWIILPLVYGARHGRDPMRMAMLSGVAFLLCGGTNAASELAVLVVPLLYLLTRANGPRKWRLLAWWLGALFLVSFWWLAPLLIMGRYVFSFMPYTEDAATTTGVTSLINALRGTSNWMGYVPTQGQPALPAGAELSTVPWLIVATAVVAGLGLAGLVNRRTPERVFLVTSVLTGTAIIVAGYTGDLTGPLAPTLQAAFDGVLSPFRNIHKFDALIRLPLVLGLAHLPVVVALDAADRRGGPVRALALPPDLVRRGVAGVCAVAFLITLTPVATVGVATRGGFERIPDYWYEAAKWLDTRNTGGMTMAVPGSARGEYEWGRPMDEPMQPLMESAWTNQQIIPWGSAGVSRLTHELDQRISSGRGSAGLTATLSRMGVTYLLVRNDLQRTGNNGGWPARVHQALRDSPGITREVAFGPEVGSNDAYSGSEWYDQPYRAVEIYSVGGGVDGRDGGPAPLVGTVPADGTLRVTGGPESLLYLAEQGLLRDDRPVIVGDDPGAEEVSPEDTVVTDTARRREVVYSDVRRNVSHTLTADEELERDAPAPDIQDPAWEPYTAVAVDDGIAAVTASSSEAGANADPGTRDPGRQPFAALDGSFDTSWRSSSFTGSIGQWLEVEFDEPRDLGQVGIAFEQITGEPPPSEIALVTDDDRVTAPVAATSRPQEFTLPKGKTSKLRIQVRKLAWEPDYRFGSRVGITDITIPGLDASRTLKVPGVAGAGTFVFTGSTGTVPGCMEGSEVWVCNPRLAVQGEDAFGLDRTFEVSEDAAGEKHTIRGEAVVTDPVDVENAANRAGGYPKVTASSTSVRHPAAAGRNAFDDDEKTVWYPDPDEDRPRLDVDLGKKTKISGMRVDFPRGIGIARPIRVTVDSGDTVRDAWLDGNGWVNFAELTADKLTITFDPPENQPLEIQRISLPGVEPLEPIEGGDAATACGLGPVLRVNGERVETRIVSGTLEDKLNGRPLTYESCGDVDLEPGTNRLVVQPGNQYEVGSAIVEQDGTDRAEAAGTGGDSGGADGSGDTVAMAEVPRLAGWGNSERRFDVAVNEDSYLVVNENFNEGWEATVDTAGADAPLEPVRLDGWKQAWKLPAGAHGTVTLTYTPDALYHLTLGVGAVLALLAGLLAARRPKRAGRAALLADAVPGRAGRVGRVALIPAGVGLGVWVAGAAGAAVTGAVLVFMWWLGRRPSARLRHARPERPALGGRIIRWLAGPWTVTVTLACAGLSLAVGSYLSLHMPFHDIGGLLGDPLRGWVAQLFCLPALARMVVSLGGFTALEHPEPHEPEEPEADHAAAPSARPGAHARALGGSADEPDGAPTVDGRSQQGTDRGPDDDRRVEEVKT</sequence>
<evidence type="ECO:0000256" key="2">
    <source>
        <dbReference type="SAM" id="Phobius"/>
    </source>
</evidence>
<feature type="transmembrane region" description="Helical" evidence="2">
    <location>
        <begin position="199"/>
        <end position="224"/>
    </location>
</feature>
<dbReference type="PROSITE" id="PS50022">
    <property type="entry name" value="FA58C_3"/>
    <property type="match status" value="2"/>
</dbReference>
<feature type="transmembrane region" description="Helical" evidence="2">
    <location>
        <begin position="429"/>
        <end position="450"/>
    </location>
</feature>
<feature type="region of interest" description="Disordered" evidence="1">
    <location>
        <begin position="1"/>
        <end position="24"/>
    </location>
</feature>
<dbReference type="Gene3D" id="2.60.120.260">
    <property type="entry name" value="Galactose-binding domain-like"/>
    <property type="match status" value="2"/>
</dbReference>
<feature type="transmembrane region" description="Helical" evidence="2">
    <location>
        <begin position="338"/>
        <end position="357"/>
    </location>
</feature>
<dbReference type="InterPro" id="IPR021798">
    <property type="entry name" value="AftD_N"/>
</dbReference>
<accession>A0A7W9YDM5</accession>
<dbReference type="EC" id="2.4.2.-" evidence="4"/>
<keyword evidence="5" id="KW-1185">Reference proteome</keyword>
<feature type="region of interest" description="Disordered" evidence="1">
    <location>
        <begin position="1444"/>
        <end position="1509"/>
    </location>
</feature>
<reference evidence="4 5" key="1">
    <citation type="submission" date="2020-08" db="EMBL/GenBank/DDBJ databases">
        <title>Sequencing the genomes of 1000 actinobacteria strains.</title>
        <authorList>
            <person name="Klenk H.-P."/>
        </authorList>
    </citation>
    <scope>NUCLEOTIDE SEQUENCE [LARGE SCALE GENOMIC DNA]</scope>
    <source>
        <strain evidence="4 5">DSM 46659</strain>
    </source>
</reference>
<feature type="region of interest" description="Disordered" evidence="1">
    <location>
        <begin position="965"/>
        <end position="1003"/>
    </location>
</feature>
<feature type="transmembrane region" description="Helical" evidence="2">
    <location>
        <begin position="386"/>
        <end position="408"/>
    </location>
</feature>
<feature type="compositionally biased region" description="Gly residues" evidence="1">
    <location>
        <begin position="11"/>
        <end position="20"/>
    </location>
</feature>
<dbReference type="InterPro" id="IPR000421">
    <property type="entry name" value="FA58C"/>
</dbReference>
<feature type="domain" description="F5/8 type C" evidence="3">
    <location>
        <begin position="728"/>
        <end position="798"/>
    </location>
</feature>
<dbReference type="GO" id="GO:0016757">
    <property type="term" value="F:glycosyltransferase activity"/>
    <property type="evidence" value="ECO:0007669"/>
    <property type="project" value="UniProtKB-KW"/>
</dbReference>
<feature type="domain" description="F5/8 type C" evidence="3">
    <location>
        <begin position="949"/>
        <end position="1047"/>
    </location>
</feature>
<dbReference type="InterPro" id="IPR008979">
    <property type="entry name" value="Galactose-bd-like_sf"/>
</dbReference>
<dbReference type="EMBL" id="JACHDS010000001">
    <property type="protein sequence ID" value="MBB6170182.1"/>
    <property type="molecule type" value="Genomic_DNA"/>
</dbReference>
<feature type="transmembrane region" description="Helical" evidence="2">
    <location>
        <begin position="311"/>
        <end position="331"/>
    </location>
</feature>
<feature type="transmembrane region" description="Helical" evidence="2">
    <location>
        <begin position="1328"/>
        <end position="1352"/>
    </location>
</feature>
<evidence type="ECO:0000259" key="3">
    <source>
        <dbReference type="PROSITE" id="PS50022"/>
    </source>
</evidence>
<keyword evidence="4" id="KW-0808">Transferase</keyword>
<feature type="compositionally biased region" description="Low complexity" evidence="1">
    <location>
        <begin position="1"/>
        <end position="10"/>
    </location>
</feature>
<dbReference type="RefSeq" id="WP_394353733.1">
    <property type="nucleotide sequence ID" value="NZ_JACHDS010000001.1"/>
</dbReference>
<dbReference type="Pfam" id="PF11847">
    <property type="entry name" value="GT-C_AftD"/>
    <property type="match status" value="1"/>
</dbReference>
<gene>
    <name evidence="4" type="ORF">HNR23_000242</name>
</gene>
<name>A0A7W9YDM5_9ACTN</name>
<dbReference type="Proteomes" id="UP000546642">
    <property type="component" value="Unassembled WGS sequence"/>
</dbReference>
<evidence type="ECO:0000313" key="5">
    <source>
        <dbReference type="Proteomes" id="UP000546642"/>
    </source>
</evidence>
<comment type="caution">
    <text evidence="4">The sequence shown here is derived from an EMBL/GenBank/DDBJ whole genome shotgun (WGS) entry which is preliminary data.</text>
</comment>
<keyword evidence="2" id="KW-1133">Transmembrane helix</keyword>
<evidence type="ECO:0000256" key="1">
    <source>
        <dbReference type="SAM" id="MobiDB-lite"/>
    </source>
</evidence>
<keyword evidence="2" id="KW-0812">Transmembrane</keyword>
<dbReference type="SUPFAM" id="SSF49785">
    <property type="entry name" value="Galactose-binding domain-like"/>
    <property type="match status" value="2"/>
</dbReference>
<feature type="compositionally biased region" description="Low complexity" evidence="1">
    <location>
        <begin position="1459"/>
        <end position="1472"/>
    </location>
</feature>
<feature type="region of interest" description="Disordered" evidence="1">
    <location>
        <begin position="742"/>
        <end position="762"/>
    </location>
</feature>
<dbReference type="Pfam" id="PF24607">
    <property type="entry name" value="CBM_AftD"/>
    <property type="match status" value="1"/>
</dbReference>
<keyword evidence="2" id="KW-0472">Membrane</keyword>
<proteinExistence type="predicted"/>
<protein>
    <submittedName>
        <fullName evidence="4">Arabinofuranan 3-O-arabinosyltransferase</fullName>
        <ecNumber evidence="4">2.4.2.-</ecNumber>
    </submittedName>
</protein>
<keyword evidence="4" id="KW-0328">Glycosyltransferase</keyword>